<feature type="transmembrane region" description="Helical" evidence="1">
    <location>
        <begin position="231"/>
        <end position="264"/>
    </location>
</feature>
<feature type="transmembrane region" description="Helical" evidence="1">
    <location>
        <begin position="276"/>
        <end position="294"/>
    </location>
</feature>
<dbReference type="PATRIC" id="fig|1423805.4.peg.787"/>
<feature type="transmembrane region" description="Helical" evidence="1">
    <location>
        <begin position="405"/>
        <end position="429"/>
    </location>
</feature>
<keyword evidence="1" id="KW-1133">Transmembrane helix</keyword>
<protein>
    <submittedName>
        <fullName evidence="2">Integral membrane protein</fullName>
    </submittedName>
</protein>
<dbReference type="Proteomes" id="UP000051835">
    <property type="component" value="Unassembled WGS sequence"/>
</dbReference>
<evidence type="ECO:0000313" key="3">
    <source>
        <dbReference type="Proteomes" id="UP000051835"/>
    </source>
</evidence>
<name>A0A0R1R588_9LACO</name>
<feature type="transmembrane region" description="Helical" evidence="1">
    <location>
        <begin position="435"/>
        <end position="453"/>
    </location>
</feature>
<organism evidence="2 3">
    <name type="scientific">Levilactobacillus spicheri DSM 15429</name>
    <dbReference type="NCBI Taxonomy" id="1423805"/>
    <lineage>
        <taxon>Bacteria</taxon>
        <taxon>Bacillati</taxon>
        <taxon>Bacillota</taxon>
        <taxon>Bacilli</taxon>
        <taxon>Lactobacillales</taxon>
        <taxon>Lactobacillaceae</taxon>
        <taxon>Levilactobacillus</taxon>
    </lineage>
</organism>
<feature type="transmembrane region" description="Helical" evidence="1">
    <location>
        <begin position="40"/>
        <end position="60"/>
    </location>
</feature>
<feature type="transmembrane region" description="Helical" evidence="1">
    <location>
        <begin position="180"/>
        <end position="197"/>
    </location>
</feature>
<comment type="caution">
    <text evidence="2">The sequence shown here is derived from an EMBL/GenBank/DDBJ whole genome shotgun (WGS) entry which is preliminary data.</text>
</comment>
<keyword evidence="1" id="KW-0472">Membrane</keyword>
<feature type="transmembrane region" description="Helical" evidence="1">
    <location>
        <begin position="72"/>
        <end position="90"/>
    </location>
</feature>
<evidence type="ECO:0000313" key="2">
    <source>
        <dbReference type="EMBL" id="KRL49173.1"/>
    </source>
</evidence>
<reference evidence="2 3" key="1">
    <citation type="journal article" date="2015" name="Genome Announc.">
        <title>Expanding the biotechnology potential of lactobacilli through comparative genomics of 213 strains and associated genera.</title>
        <authorList>
            <person name="Sun Z."/>
            <person name="Harris H.M."/>
            <person name="McCann A."/>
            <person name="Guo C."/>
            <person name="Argimon S."/>
            <person name="Zhang W."/>
            <person name="Yang X."/>
            <person name="Jeffery I.B."/>
            <person name="Cooney J.C."/>
            <person name="Kagawa T.F."/>
            <person name="Liu W."/>
            <person name="Song Y."/>
            <person name="Salvetti E."/>
            <person name="Wrobel A."/>
            <person name="Rasinkangas P."/>
            <person name="Parkhill J."/>
            <person name="Rea M.C."/>
            <person name="O'Sullivan O."/>
            <person name="Ritari J."/>
            <person name="Douillard F.P."/>
            <person name="Paul Ross R."/>
            <person name="Yang R."/>
            <person name="Briner A.E."/>
            <person name="Felis G.E."/>
            <person name="de Vos W.M."/>
            <person name="Barrangou R."/>
            <person name="Klaenhammer T.R."/>
            <person name="Caufield P.W."/>
            <person name="Cui Y."/>
            <person name="Zhang H."/>
            <person name="O'Toole P.W."/>
        </authorList>
    </citation>
    <scope>NUCLEOTIDE SEQUENCE [LARGE SCALE GENOMIC DNA]</scope>
    <source>
        <strain evidence="2 3">DSM 15429</strain>
    </source>
</reference>
<accession>A0A0R1R588</accession>
<keyword evidence="1" id="KW-0812">Transmembrane</keyword>
<feature type="transmembrane region" description="Helical" evidence="1">
    <location>
        <begin position="203"/>
        <end position="219"/>
    </location>
</feature>
<sequence>MKGLLRGFNAFTAGLLGCVVFLAALQPVTTLGDPDWPQPLVMVCLTAAFLIILNWVRKWLATWTPATYRKALWVIGILIVLVQLAVAVSFTDAARADAYFVRKQAIQLAQGNLNWNNYFMIYPNNVNITLIEALLLRPLLAITSSPWIIMNVLRFAWLDTGLLAGLALLKHWRKWQPGAIAYLTLWLISVPVYAYGLYAYTDVLVFPLVLDILVLVLWTQRLRGLKRWLGVWATLLLLSLGVAVKSNMIVLWIAVGLLILLLWWQRQLTGRQVAGWVASACVLLAAVMAGMSLWGHQQGYRQQPDTKLPATSWIAMSLNPGTNGEYNLKDFTTVQQQPTAADKQAVASYMIQERLGRMGVSGFLIHVSRKFRLFWATGDFDSFKLTSQWFHAPRWYLTHQINLQFWLVTLTQVVYLAMLLQTIWVLFFLKRPTAVTSFLVLMMLGLTAFHVVIWEVEPRYALPLLPIIMLLGSVGLQEIPIWDLSPRVVRSGRWFAVILAAFCALSLGQTSQDNTTSDSVVGRQWAGTYIRYRTQALAPGQQMSWTAPAHGKSNRIQLYPRVSEGRVEVTVRDQTGVLARKRGKPATLATTTYPLTTAKQLRFTVKNVGNLPLRYGVAVADYNLHTGEVTPDSRVYPQYYLLHHHAPQALTRTWEIGLVVLVVLVGVLLTL</sequence>
<feature type="transmembrane region" description="Helical" evidence="1">
    <location>
        <begin position="147"/>
        <end position="168"/>
    </location>
</feature>
<gene>
    <name evidence="2" type="ORF">FD37_GL000767</name>
</gene>
<evidence type="ECO:0000256" key="1">
    <source>
        <dbReference type="SAM" id="Phobius"/>
    </source>
</evidence>
<dbReference type="PROSITE" id="PS51257">
    <property type="entry name" value="PROKAR_LIPOPROTEIN"/>
    <property type="match status" value="1"/>
</dbReference>
<dbReference type="AlphaFoldDB" id="A0A0R1R588"/>
<proteinExistence type="predicted"/>
<dbReference type="RefSeq" id="WP_147007647.1">
    <property type="nucleotide sequence ID" value="NZ_AZFC01000012.1"/>
</dbReference>
<dbReference type="EMBL" id="AZFC01000012">
    <property type="protein sequence ID" value="KRL49173.1"/>
    <property type="molecule type" value="Genomic_DNA"/>
</dbReference>